<gene>
    <name evidence="1" type="ORF">CEP50_13435</name>
</gene>
<evidence type="ECO:0000313" key="1">
    <source>
        <dbReference type="EMBL" id="PRW62838.1"/>
    </source>
</evidence>
<comment type="caution">
    <text evidence="1">The sequence shown here is derived from an EMBL/GenBank/DDBJ whole genome shotgun (WGS) entry which is preliminary data.</text>
</comment>
<reference evidence="1 2" key="1">
    <citation type="submission" date="2018-03" db="EMBL/GenBank/DDBJ databases">
        <title>Actinopolyspora mortivallis from Sahara, screening for active biomolecules.</title>
        <authorList>
            <person name="Selama O."/>
            <person name="Wellington E.M.H."/>
            <person name="Hacene H."/>
        </authorList>
    </citation>
    <scope>NUCLEOTIDE SEQUENCE [LARGE SCALE GENOMIC DNA]</scope>
    <source>
        <strain evidence="1 2">M5A</strain>
    </source>
</reference>
<dbReference type="InParanoid" id="A0A2T0GUN9"/>
<sequence>MTGSGSEHRCSEDFPRSREVLAELVPPLNGYHNDFARLVESGGAENEHYSRLIRYLDLSLDSQVAGYGIGVARFPHKPTADPFMEFAEIKLNARELIRRAASALGSRVEPEGSTLLPFDAYSMPWYLLWLGALGNRAQSGLGAYAGLLVWHHVCVSLVERIMSLEHPPPEDFVMIFRRFAELPERVLRVCLQAAEEGLRSGDDRKTALVAARLAETSVLRFMSAPTQ</sequence>
<dbReference type="Proteomes" id="UP000239352">
    <property type="component" value="Unassembled WGS sequence"/>
</dbReference>
<dbReference type="AlphaFoldDB" id="A0A2T0GUN9"/>
<dbReference type="RefSeq" id="WP_106114299.1">
    <property type="nucleotide sequence ID" value="NZ_PVSR01000024.1"/>
</dbReference>
<name>A0A2T0GUN9_ACTMO</name>
<accession>A0A2T0GUN9</accession>
<keyword evidence="2" id="KW-1185">Reference proteome</keyword>
<organism evidence="1 2">
    <name type="scientific">Actinopolyspora mortivallis</name>
    <dbReference type="NCBI Taxonomy" id="33906"/>
    <lineage>
        <taxon>Bacteria</taxon>
        <taxon>Bacillati</taxon>
        <taxon>Actinomycetota</taxon>
        <taxon>Actinomycetes</taxon>
        <taxon>Actinopolysporales</taxon>
        <taxon>Actinopolysporaceae</taxon>
        <taxon>Actinopolyspora</taxon>
    </lineage>
</organism>
<proteinExistence type="predicted"/>
<evidence type="ECO:0000313" key="2">
    <source>
        <dbReference type="Proteomes" id="UP000239352"/>
    </source>
</evidence>
<dbReference type="EMBL" id="PVSR01000024">
    <property type="protein sequence ID" value="PRW62838.1"/>
    <property type="molecule type" value="Genomic_DNA"/>
</dbReference>
<protein>
    <submittedName>
        <fullName evidence="1">Uncharacterized protein</fullName>
    </submittedName>
</protein>